<dbReference type="EMBL" id="KB202124">
    <property type="protein sequence ID" value="ESO92128.1"/>
    <property type="molecule type" value="Genomic_DNA"/>
</dbReference>
<evidence type="ECO:0000313" key="12">
    <source>
        <dbReference type="Proteomes" id="UP000030746"/>
    </source>
</evidence>
<feature type="domain" description="G-protein coupled receptors family 1 profile" evidence="10">
    <location>
        <begin position="20"/>
        <end position="80"/>
    </location>
</feature>
<feature type="transmembrane region" description="Helical" evidence="9">
    <location>
        <begin position="60"/>
        <end position="83"/>
    </location>
</feature>
<dbReference type="OMA" id="CECLLNC"/>
<name>V3ZL87_LOTGI</name>
<dbReference type="GO" id="GO:0005886">
    <property type="term" value="C:plasma membrane"/>
    <property type="evidence" value="ECO:0007669"/>
    <property type="project" value="TreeGrafter"/>
</dbReference>
<dbReference type="Proteomes" id="UP000030746">
    <property type="component" value="Unassembled WGS sequence"/>
</dbReference>
<accession>V3ZL87</accession>
<keyword evidence="7" id="KW-0807">Transducer</keyword>
<keyword evidence="6" id="KW-0675">Receptor</keyword>
<dbReference type="PANTHER" id="PTHR24243">
    <property type="entry name" value="G-PROTEIN COUPLED RECEPTOR"/>
    <property type="match status" value="1"/>
</dbReference>
<evidence type="ECO:0000256" key="1">
    <source>
        <dbReference type="ARBA" id="ARBA00004141"/>
    </source>
</evidence>
<dbReference type="RefSeq" id="XP_009057055.1">
    <property type="nucleotide sequence ID" value="XM_009058807.1"/>
</dbReference>
<dbReference type="CTD" id="20239119"/>
<dbReference type="Gene3D" id="1.20.1070.10">
    <property type="entry name" value="Rhodopsin 7-helix transmembrane proteins"/>
    <property type="match status" value="1"/>
</dbReference>
<feature type="compositionally biased region" description="Polar residues" evidence="8">
    <location>
        <begin position="157"/>
        <end position="166"/>
    </location>
</feature>
<dbReference type="InterPro" id="IPR017452">
    <property type="entry name" value="GPCR_Rhodpsn_7TM"/>
</dbReference>
<evidence type="ECO:0000256" key="4">
    <source>
        <dbReference type="ARBA" id="ARBA00023040"/>
    </source>
</evidence>
<dbReference type="SUPFAM" id="SSF81321">
    <property type="entry name" value="Family A G protein-coupled receptor-like"/>
    <property type="match status" value="1"/>
</dbReference>
<feature type="transmembrane region" description="Helical" evidence="9">
    <location>
        <begin position="12"/>
        <end position="35"/>
    </location>
</feature>
<evidence type="ECO:0000256" key="8">
    <source>
        <dbReference type="SAM" id="MobiDB-lite"/>
    </source>
</evidence>
<dbReference type="GO" id="GO:0008188">
    <property type="term" value="F:neuropeptide receptor activity"/>
    <property type="evidence" value="ECO:0007669"/>
    <property type="project" value="TreeGrafter"/>
</dbReference>
<reference evidence="11 12" key="1">
    <citation type="journal article" date="2013" name="Nature">
        <title>Insights into bilaterian evolution from three spiralian genomes.</title>
        <authorList>
            <person name="Simakov O."/>
            <person name="Marletaz F."/>
            <person name="Cho S.J."/>
            <person name="Edsinger-Gonzales E."/>
            <person name="Havlak P."/>
            <person name="Hellsten U."/>
            <person name="Kuo D.H."/>
            <person name="Larsson T."/>
            <person name="Lv J."/>
            <person name="Arendt D."/>
            <person name="Savage R."/>
            <person name="Osoegawa K."/>
            <person name="de Jong P."/>
            <person name="Grimwood J."/>
            <person name="Chapman J.A."/>
            <person name="Shapiro H."/>
            <person name="Aerts A."/>
            <person name="Otillar R.P."/>
            <person name="Terry A.Y."/>
            <person name="Boore J.L."/>
            <person name="Grigoriev I.V."/>
            <person name="Lindberg D.R."/>
            <person name="Seaver E.C."/>
            <person name="Weisblat D.A."/>
            <person name="Putnam N.H."/>
            <person name="Rokhsar D.S."/>
        </authorList>
    </citation>
    <scope>NUCLEOTIDE SEQUENCE [LARGE SCALE GENOMIC DNA]</scope>
</reference>
<dbReference type="OrthoDB" id="5962705at2759"/>
<dbReference type="InterPro" id="IPR000276">
    <property type="entry name" value="GPCR_Rhodpsn"/>
</dbReference>
<dbReference type="PRINTS" id="PR00237">
    <property type="entry name" value="GPCRRHODOPSN"/>
</dbReference>
<feature type="region of interest" description="Disordered" evidence="8">
    <location>
        <begin position="148"/>
        <end position="177"/>
    </location>
</feature>
<organism evidence="11 12">
    <name type="scientific">Lottia gigantea</name>
    <name type="common">Giant owl limpet</name>
    <dbReference type="NCBI Taxonomy" id="225164"/>
    <lineage>
        <taxon>Eukaryota</taxon>
        <taxon>Metazoa</taxon>
        <taxon>Spiralia</taxon>
        <taxon>Lophotrochozoa</taxon>
        <taxon>Mollusca</taxon>
        <taxon>Gastropoda</taxon>
        <taxon>Patellogastropoda</taxon>
        <taxon>Lottioidea</taxon>
        <taxon>Lottiidae</taxon>
        <taxon>Lottia</taxon>
    </lineage>
</organism>
<dbReference type="PANTHER" id="PTHR24243:SF208">
    <property type="entry name" value="PYROKININ-1 RECEPTOR"/>
    <property type="match status" value="1"/>
</dbReference>
<evidence type="ECO:0000256" key="9">
    <source>
        <dbReference type="SAM" id="Phobius"/>
    </source>
</evidence>
<evidence type="ECO:0000256" key="3">
    <source>
        <dbReference type="ARBA" id="ARBA00022989"/>
    </source>
</evidence>
<dbReference type="KEGG" id="lgi:LOTGIDRAFT_162779"/>
<keyword evidence="3 9" id="KW-1133">Transmembrane helix</keyword>
<evidence type="ECO:0000259" key="10">
    <source>
        <dbReference type="PROSITE" id="PS50262"/>
    </source>
</evidence>
<dbReference type="GeneID" id="20239119"/>
<dbReference type="PROSITE" id="PS50262">
    <property type="entry name" value="G_PROTEIN_RECEP_F1_2"/>
    <property type="match status" value="1"/>
</dbReference>
<dbReference type="HOGENOM" id="CLU_1078851_0_0_1"/>
<protein>
    <recommendedName>
        <fullName evidence="10">G-protein coupled receptors family 1 profile domain-containing protein</fullName>
    </recommendedName>
</protein>
<evidence type="ECO:0000256" key="2">
    <source>
        <dbReference type="ARBA" id="ARBA00022692"/>
    </source>
</evidence>
<keyword evidence="4" id="KW-0297">G-protein coupled receptor</keyword>
<evidence type="ECO:0000256" key="6">
    <source>
        <dbReference type="ARBA" id="ARBA00023170"/>
    </source>
</evidence>
<comment type="subcellular location">
    <subcellularLocation>
        <location evidence="1">Membrane</location>
        <topology evidence="1">Multi-pass membrane protein</topology>
    </subcellularLocation>
</comment>
<gene>
    <name evidence="11" type="ORF">LOTGIDRAFT_162779</name>
</gene>
<keyword evidence="5 9" id="KW-0472">Membrane</keyword>
<keyword evidence="2 9" id="KW-0812">Transmembrane</keyword>
<evidence type="ECO:0000256" key="5">
    <source>
        <dbReference type="ARBA" id="ARBA00023136"/>
    </source>
</evidence>
<evidence type="ECO:0000313" key="11">
    <source>
        <dbReference type="EMBL" id="ESO92128.1"/>
    </source>
</evidence>
<dbReference type="AlphaFoldDB" id="V3ZL87"/>
<proteinExistence type="predicted"/>
<evidence type="ECO:0000256" key="7">
    <source>
        <dbReference type="ARBA" id="ARBA00023224"/>
    </source>
</evidence>
<keyword evidence="12" id="KW-1185">Reference proteome</keyword>
<sequence length="258" mass="29227">MKCFTGVGPIGLLSLANCLVAFAVVVAFFVCFAPFHAQRLMTLYIKREQWTPELLTVQSYIFYVSGVLYFLSCTLNPILYNMLSRKYRQAFKRTLCRCCLNIHSLPAFYKLKAIFIGKDGAATSSQPDDKLLGIHPVKAIRLTKFSQQDFRKHQPSTKETSIRQSYSGSSSGSAHAHSDGRLQQLCRHKYCNSHRARFSALENSSWCRNEFISFPEKVNGTKGSYSSDKYNYIRFSVDEAGDGKSEMNSFRVNHSCAL</sequence>